<feature type="transmembrane region" description="Helical" evidence="10">
    <location>
        <begin position="124"/>
        <end position="145"/>
    </location>
</feature>
<evidence type="ECO:0000256" key="9">
    <source>
        <dbReference type="RuleBase" id="RU003346"/>
    </source>
</evidence>
<dbReference type="AlphaFoldDB" id="A0AAE9W6Z8"/>
<dbReference type="Gene3D" id="1.20.1250.20">
    <property type="entry name" value="MFS general substrate transporter like domains"/>
    <property type="match status" value="1"/>
</dbReference>
<dbReference type="InterPro" id="IPR005829">
    <property type="entry name" value="Sugar_transporter_CS"/>
</dbReference>
<keyword evidence="6 10" id="KW-0472">Membrane</keyword>
<evidence type="ECO:0000256" key="7">
    <source>
        <dbReference type="ARBA" id="ARBA00049119"/>
    </source>
</evidence>
<dbReference type="GO" id="GO:0005366">
    <property type="term" value="F:myo-inositol:proton symporter activity"/>
    <property type="evidence" value="ECO:0007669"/>
    <property type="project" value="TreeGrafter"/>
</dbReference>
<reference evidence="12 13" key="1">
    <citation type="journal article" date="2023" name="G3 (Bethesda)">
        <title>A high-quality reference genome for the fission yeast Schizosaccharomyces osmophilus.</title>
        <authorList>
            <person name="Jia G.S."/>
            <person name="Zhang W.C."/>
            <person name="Liang Y."/>
            <person name="Liu X.H."/>
            <person name="Rhind N."/>
            <person name="Pidoux A."/>
            <person name="Brysch-Herzberg M."/>
            <person name="Du L.L."/>
        </authorList>
    </citation>
    <scope>NUCLEOTIDE SEQUENCE [LARGE SCALE GENOMIC DNA]</scope>
    <source>
        <strain evidence="12 13">CBS 15793</strain>
    </source>
</reference>
<sequence>MDIKGIPLTTFATTFDSPKEDLDPLSAYPSSNKKLKDERLGLNEVPIEATDSNMDVSSGGNNPVDEVTAEGFHEEKISSWIWILSTVAGISGILFGYDTGVISGALAVIGSDLGKELSSKQRELITSATPFAALLSGITSGWLADLLGRKRLLMYADGIFVLGSIIMAVSKNIATLVAGRFIVGWGIGLASLIVPMYITELAPAHMRGRLVIIYVVFITGGQLVAYALNAAFENVNQGWRIMMGLGAIPALCQLVPLFWTPESPRYLLKQNHVEKVYKIMSRIHPGAKPGEIAYKVTLIQEGMNFGTLEGNQFQRLKYSFKRLFSVPSNRRSLFIACFLQAFQQFSGTNAIQYFSAIIFKSVGFKNSIQISVVVGATNFLFTILAFMLIDRIGRRRILLCSATTMIISLSVCAISYHFLELKKTAWKYVILGSIISFLASYAFGIGNIPWQQAELFPMEVRALGTGFSTAVNWSGNLIVSATFLTMMESITSVGTFGLFAGFCFAGLVVCFFTYPELAGMSIEHISILLEKGFWNAVKERNSKRKSNIKDTY</sequence>
<feature type="transmembrane region" description="Helical" evidence="10">
    <location>
        <begin position="368"/>
        <end position="389"/>
    </location>
</feature>
<dbReference type="KEGG" id="som:SOMG_01926"/>
<proteinExistence type="inferred from homology"/>
<name>A0AAE9W6Z8_9SCHI</name>
<keyword evidence="5 10" id="KW-1133">Transmembrane helix</keyword>
<dbReference type="EMBL" id="CP115611">
    <property type="protein sequence ID" value="WBW71024.1"/>
    <property type="molecule type" value="Genomic_DNA"/>
</dbReference>
<feature type="transmembrane region" description="Helical" evidence="10">
    <location>
        <begin position="210"/>
        <end position="232"/>
    </location>
</feature>
<evidence type="ECO:0000256" key="1">
    <source>
        <dbReference type="ARBA" id="ARBA00004141"/>
    </source>
</evidence>
<dbReference type="Proteomes" id="UP001212411">
    <property type="component" value="Chromosome 1"/>
</dbReference>
<dbReference type="FunFam" id="1.20.1250.20:FF:000073">
    <property type="entry name" value="MFS myo-inositol transporter, putative"/>
    <property type="match status" value="1"/>
</dbReference>
<dbReference type="PROSITE" id="PS50850">
    <property type="entry name" value="MFS"/>
    <property type="match status" value="1"/>
</dbReference>
<feature type="transmembrane region" description="Helical" evidence="10">
    <location>
        <begin position="80"/>
        <end position="109"/>
    </location>
</feature>
<dbReference type="InterPro" id="IPR036259">
    <property type="entry name" value="MFS_trans_sf"/>
</dbReference>
<accession>A0AAE9W6Z8</accession>
<keyword evidence="13" id="KW-1185">Reference proteome</keyword>
<evidence type="ECO:0000313" key="13">
    <source>
        <dbReference type="Proteomes" id="UP001212411"/>
    </source>
</evidence>
<dbReference type="InterPro" id="IPR050814">
    <property type="entry name" value="Myo-inositol_Transporter"/>
</dbReference>
<evidence type="ECO:0000256" key="2">
    <source>
        <dbReference type="ARBA" id="ARBA00010992"/>
    </source>
</evidence>
<comment type="function">
    <text evidence="8">Transporter for myo-inositol.</text>
</comment>
<dbReference type="GeneID" id="80875408"/>
<feature type="transmembrane region" description="Helical" evidence="10">
    <location>
        <begin position="332"/>
        <end position="356"/>
    </location>
</feature>
<evidence type="ECO:0000256" key="6">
    <source>
        <dbReference type="ARBA" id="ARBA00023136"/>
    </source>
</evidence>
<evidence type="ECO:0000259" key="11">
    <source>
        <dbReference type="PROSITE" id="PS50850"/>
    </source>
</evidence>
<dbReference type="InterPro" id="IPR003663">
    <property type="entry name" value="Sugar/inositol_transpt"/>
</dbReference>
<evidence type="ECO:0000256" key="5">
    <source>
        <dbReference type="ARBA" id="ARBA00022989"/>
    </source>
</evidence>
<dbReference type="CDD" id="cd17360">
    <property type="entry name" value="MFS_HMIT_like"/>
    <property type="match status" value="1"/>
</dbReference>
<feature type="transmembrane region" description="Helical" evidence="10">
    <location>
        <begin position="462"/>
        <end position="484"/>
    </location>
</feature>
<gene>
    <name evidence="12" type="primary">itr2</name>
    <name evidence="12" type="ORF">SOMG_01926</name>
</gene>
<keyword evidence="4 10" id="KW-0812">Transmembrane</keyword>
<protein>
    <submittedName>
        <fullName evidence="12">Myo-inositol transmembrane transporter</fullName>
    </submittedName>
</protein>
<feature type="transmembrane region" description="Helical" evidence="10">
    <location>
        <begin position="425"/>
        <end position="450"/>
    </location>
</feature>
<comment type="catalytic activity">
    <reaction evidence="7">
        <text>myo-inositol(out) + H(+)(out) = myo-inositol(in) + H(+)(in)</text>
        <dbReference type="Rhea" id="RHEA:60364"/>
        <dbReference type="ChEBI" id="CHEBI:15378"/>
        <dbReference type="ChEBI" id="CHEBI:17268"/>
    </reaction>
</comment>
<organism evidence="12 13">
    <name type="scientific">Schizosaccharomyces osmophilus</name>
    <dbReference type="NCBI Taxonomy" id="2545709"/>
    <lineage>
        <taxon>Eukaryota</taxon>
        <taxon>Fungi</taxon>
        <taxon>Dikarya</taxon>
        <taxon>Ascomycota</taxon>
        <taxon>Taphrinomycotina</taxon>
        <taxon>Schizosaccharomycetes</taxon>
        <taxon>Schizosaccharomycetales</taxon>
        <taxon>Schizosaccharomycetaceae</taxon>
        <taxon>Schizosaccharomyces</taxon>
    </lineage>
</organism>
<feature type="domain" description="Major facilitator superfamily (MFS) profile" evidence="11">
    <location>
        <begin position="84"/>
        <end position="518"/>
    </location>
</feature>
<evidence type="ECO:0000256" key="3">
    <source>
        <dbReference type="ARBA" id="ARBA00022448"/>
    </source>
</evidence>
<feature type="transmembrane region" description="Helical" evidence="10">
    <location>
        <begin position="152"/>
        <end position="170"/>
    </location>
</feature>
<dbReference type="PANTHER" id="PTHR48020">
    <property type="entry name" value="PROTON MYO-INOSITOL COTRANSPORTER"/>
    <property type="match status" value="1"/>
</dbReference>
<dbReference type="GO" id="GO:1904679">
    <property type="term" value="P:myo-inositol import across plasma membrane"/>
    <property type="evidence" value="ECO:0007669"/>
    <property type="project" value="TreeGrafter"/>
</dbReference>
<dbReference type="Pfam" id="PF00083">
    <property type="entry name" value="Sugar_tr"/>
    <property type="match status" value="1"/>
</dbReference>
<feature type="transmembrane region" description="Helical" evidence="10">
    <location>
        <begin position="490"/>
        <end position="514"/>
    </location>
</feature>
<dbReference type="InterPro" id="IPR005828">
    <property type="entry name" value="MFS_sugar_transport-like"/>
</dbReference>
<comment type="similarity">
    <text evidence="2 9">Belongs to the major facilitator superfamily. Sugar transporter (TC 2.A.1.1) family.</text>
</comment>
<dbReference type="GO" id="GO:0016020">
    <property type="term" value="C:membrane"/>
    <property type="evidence" value="ECO:0007669"/>
    <property type="project" value="UniProtKB-SubCell"/>
</dbReference>
<feature type="transmembrane region" description="Helical" evidence="10">
    <location>
        <begin position="396"/>
        <end position="419"/>
    </location>
</feature>
<dbReference type="SUPFAM" id="SSF103473">
    <property type="entry name" value="MFS general substrate transporter"/>
    <property type="match status" value="1"/>
</dbReference>
<comment type="subcellular location">
    <subcellularLocation>
        <location evidence="1">Membrane</location>
        <topology evidence="1">Multi-pass membrane protein</topology>
    </subcellularLocation>
</comment>
<dbReference type="NCBIfam" id="TIGR00879">
    <property type="entry name" value="SP"/>
    <property type="match status" value="1"/>
</dbReference>
<feature type="transmembrane region" description="Helical" evidence="10">
    <location>
        <begin position="176"/>
        <end position="198"/>
    </location>
</feature>
<evidence type="ECO:0000256" key="10">
    <source>
        <dbReference type="SAM" id="Phobius"/>
    </source>
</evidence>
<keyword evidence="3 9" id="KW-0813">Transport</keyword>
<dbReference type="InterPro" id="IPR020846">
    <property type="entry name" value="MFS_dom"/>
</dbReference>
<dbReference type="RefSeq" id="XP_056035267.1">
    <property type="nucleotide sequence ID" value="XM_056180719.1"/>
</dbReference>
<dbReference type="PRINTS" id="PR00171">
    <property type="entry name" value="SUGRTRNSPORT"/>
</dbReference>
<evidence type="ECO:0000256" key="8">
    <source>
        <dbReference type="ARBA" id="ARBA00054319"/>
    </source>
</evidence>
<dbReference type="PANTHER" id="PTHR48020:SF44">
    <property type="entry name" value="MYO-INOSITOL TRANSPORTER 2"/>
    <property type="match status" value="1"/>
</dbReference>
<evidence type="ECO:0000256" key="4">
    <source>
        <dbReference type="ARBA" id="ARBA00022692"/>
    </source>
</evidence>
<dbReference type="PROSITE" id="PS00216">
    <property type="entry name" value="SUGAR_TRANSPORT_1"/>
    <property type="match status" value="2"/>
</dbReference>
<evidence type="ECO:0000313" key="12">
    <source>
        <dbReference type="EMBL" id="WBW71024.1"/>
    </source>
</evidence>
<feature type="transmembrane region" description="Helical" evidence="10">
    <location>
        <begin position="238"/>
        <end position="259"/>
    </location>
</feature>